<dbReference type="PANTHER" id="PTHR45754">
    <property type="entry name" value="METHYLENETETRAHYDROFOLATE REDUCTASE"/>
    <property type="match status" value="1"/>
</dbReference>
<dbReference type="CDD" id="cd00537">
    <property type="entry name" value="MTHFR"/>
    <property type="match status" value="1"/>
</dbReference>
<accession>A0A1T4N5U0</accession>
<comment type="pathway">
    <text evidence="2 8">One-carbon metabolism; tetrahydrofolate interconversion.</text>
</comment>
<evidence type="ECO:0000256" key="1">
    <source>
        <dbReference type="ARBA" id="ARBA00001974"/>
    </source>
</evidence>
<evidence type="ECO:0000256" key="4">
    <source>
        <dbReference type="ARBA" id="ARBA00022630"/>
    </source>
</evidence>
<dbReference type="GO" id="GO:0005829">
    <property type="term" value="C:cytosol"/>
    <property type="evidence" value="ECO:0007669"/>
    <property type="project" value="TreeGrafter"/>
</dbReference>
<evidence type="ECO:0000256" key="2">
    <source>
        <dbReference type="ARBA" id="ARBA00004777"/>
    </source>
</evidence>
<comment type="similarity">
    <text evidence="3 8">Belongs to the methylenetetrahydrofolate reductase family.</text>
</comment>
<evidence type="ECO:0000313" key="10">
    <source>
        <dbReference type="Proteomes" id="UP000189933"/>
    </source>
</evidence>
<dbReference type="Pfam" id="PF02219">
    <property type="entry name" value="MTHFR"/>
    <property type="match status" value="1"/>
</dbReference>
<dbReference type="Gene3D" id="3.20.20.220">
    <property type="match status" value="1"/>
</dbReference>
<comment type="catalytic activity">
    <reaction evidence="7">
        <text>(6S)-5-methyl-5,6,7,8-tetrahydrofolate + NAD(+) = (6R)-5,10-methylene-5,6,7,8-tetrahydrofolate + NADH + H(+)</text>
        <dbReference type="Rhea" id="RHEA:19821"/>
        <dbReference type="ChEBI" id="CHEBI:15378"/>
        <dbReference type="ChEBI" id="CHEBI:15636"/>
        <dbReference type="ChEBI" id="CHEBI:18608"/>
        <dbReference type="ChEBI" id="CHEBI:57540"/>
        <dbReference type="ChEBI" id="CHEBI:57945"/>
        <dbReference type="EC" id="1.5.1.54"/>
    </reaction>
    <physiologicalReaction direction="right-to-left" evidence="7">
        <dbReference type="Rhea" id="RHEA:19823"/>
    </physiologicalReaction>
</comment>
<dbReference type="GO" id="GO:0035999">
    <property type="term" value="P:tetrahydrofolate interconversion"/>
    <property type="evidence" value="ECO:0007669"/>
    <property type="project" value="UniProtKB-UniPathway"/>
</dbReference>
<organism evidence="9 10">
    <name type="scientific">Carboxydocella sporoproducens DSM 16521</name>
    <dbReference type="NCBI Taxonomy" id="1121270"/>
    <lineage>
        <taxon>Bacteria</taxon>
        <taxon>Bacillati</taxon>
        <taxon>Bacillota</taxon>
        <taxon>Clostridia</taxon>
        <taxon>Eubacteriales</taxon>
        <taxon>Clostridiales Family XVI. Incertae Sedis</taxon>
        <taxon>Carboxydocella</taxon>
    </lineage>
</organism>
<evidence type="ECO:0000256" key="6">
    <source>
        <dbReference type="ARBA" id="ARBA00023002"/>
    </source>
</evidence>
<evidence type="ECO:0000256" key="7">
    <source>
        <dbReference type="ARBA" id="ARBA00048628"/>
    </source>
</evidence>
<proteinExistence type="inferred from homology"/>
<dbReference type="GO" id="GO:0106312">
    <property type="term" value="F:methylenetetrahydrofolate reductase (NADH) activity"/>
    <property type="evidence" value="ECO:0007669"/>
    <property type="project" value="UniProtKB-EC"/>
</dbReference>
<keyword evidence="10" id="KW-1185">Reference proteome</keyword>
<dbReference type="GO" id="GO:0071949">
    <property type="term" value="F:FAD binding"/>
    <property type="evidence" value="ECO:0007669"/>
    <property type="project" value="TreeGrafter"/>
</dbReference>
<dbReference type="RefSeq" id="WP_078664914.1">
    <property type="nucleotide sequence ID" value="NZ_FUXM01000006.1"/>
</dbReference>
<dbReference type="GO" id="GO:0009086">
    <property type="term" value="P:methionine biosynthetic process"/>
    <property type="evidence" value="ECO:0007669"/>
    <property type="project" value="TreeGrafter"/>
</dbReference>
<dbReference type="PANTHER" id="PTHR45754:SF3">
    <property type="entry name" value="METHYLENETETRAHYDROFOLATE REDUCTASE (NADPH)"/>
    <property type="match status" value="1"/>
</dbReference>
<evidence type="ECO:0000313" key="9">
    <source>
        <dbReference type="EMBL" id="SJZ74690.1"/>
    </source>
</evidence>
<dbReference type="AlphaFoldDB" id="A0A1T4N5U0"/>
<gene>
    <name evidence="9" type="ORF">SAMN02745885_00811</name>
</gene>
<evidence type="ECO:0000256" key="3">
    <source>
        <dbReference type="ARBA" id="ARBA00006743"/>
    </source>
</evidence>
<dbReference type="InterPro" id="IPR003171">
    <property type="entry name" value="Mehydrof_redctse-like"/>
</dbReference>
<dbReference type="InterPro" id="IPR029041">
    <property type="entry name" value="FAD-linked_oxidoreductase-like"/>
</dbReference>
<name>A0A1T4N5U0_9FIRM</name>
<keyword evidence="4 8" id="KW-0285">Flavoprotein</keyword>
<dbReference type="OrthoDB" id="9803687at2"/>
<keyword evidence="6 8" id="KW-0560">Oxidoreductase</keyword>
<protein>
    <recommendedName>
        <fullName evidence="8">Methylenetetrahydrofolate reductase</fullName>
    </recommendedName>
</protein>
<dbReference type="Proteomes" id="UP000189933">
    <property type="component" value="Unassembled WGS sequence"/>
</dbReference>
<sequence>MSRLQQLLEAGRFVVTAEVGPPKGADASTIRHHAELLAPYVDALNVTDNQTAICRLSSIAGAFHVQAAGVEGVVQMTVRDRNRIALQSDLLGAWSLGLKNVLCLSGDHQTFGNHPTAANVYDIDSIQFIRGLQRLREGKFFNGEPLHGEPPQFFVGAVANPFADPFEYRVLRLEKKIRAGARFIQTQCIFDLERFDRFMQLVRQRGLHEQAFILAGVTPVKSVRMAEYMQKNVSGMIVPDALIQRLKQAENPKQEAVRVVVEQIQALRQIPGVRGVHIMAVAWEEVVPEIIIQSGLR</sequence>
<dbReference type="UniPathway" id="UPA00193"/>
<evidence type="ECO:0000256" key="8">
    <source>
        <dbReference type="RuleBase" id="RU003862"/>
    </source>
</evidence>
<dbReference type="SUPFAM" id="SSF51730">
    <property type="entry name" value="FAD-linked oxidoreductase"/>
    <property type="match status" value="1"/>
</dbReference>
<comment type="cofactor">
    <cofactor evidence="1 8">
        <name>FAD</name>
        <dbReference type="ChEBI" id="CHEBI:57692"/>
    </cofactor>
</comment>
<evidence type="ECO:0000256" key="5">
    <source>
        <dbReference type="ARBA" id="ARBA00022827"/>
    </source>
</evidence>
<reference evidence="10" key="1">
    <citation type="submission" date="2017-02" db="EMBL/GenBank/DDBJ databases">
        <authorList>
            <person name="Varghese N."/>
            <person name="Submissions S."/>
        </authorList>
    </citation>
    <scope>NUCLEOTIDE SEQUENCE [LARGE SCALE GENOMIC DNA]</scope>
    <source>
        <strain evidence="10">DSM 16521</strain>
    </source>
</reference>
<keyword evidence="5 8" id="KW-0274">FAD</keyword>
<dbReference type="EMBL" id="FUXM01000006">
    <property type="protein sequence ID" value="SJZ74690.1"/>
    <property type="molecule type" value="Genomic_DNA"/>
</dbReference>